<dbReference type="EMBL" id="CAADFD010000050">
    <property type="protein sequence ID" value="VFJ59732.1"/>
    <property type="molecule type" value="Genomic_DNA"/>
</dbReference>
<reference evidence="1" key="1">
    <citation type="submission" date="2019-02" db="EMBL/GenBank/DDBJ databases">
        <authorList>
            <person name="Gruber-Vodicka R. H."/>
            <person name="Seah K. B. B."/>
        </authorList>
    </citation>
    <scope>NUCLEOTIDE SEQUENCE</scope>
    <source>
        <strain evidence="1">BECK_BZ106</strain>
    </source>
</reference>
<name>A0A450T0F1_9GAMM</name>
<protein>
    <submittedName>
        <fullName evidence="1">Uncharacterized protein</fullName>
    </submittedName>
</protein>
<accession>A0A450T0F1</accession>
<dbReference type="AlphaFoldDB" id="A0A450T0F1"/>
<gene>
    <name evidence="1" type="ORF">BECKFW1821B_GA0114236_105010</name>
</gene>
<sequence>MDIRTSSRELLHRNMPGPREFMRARHPDLFSDTLVSDIPQMSKVVFEYHLDTLTSRKQEWEFEYFCRKLAEKEICPNLCTQTGPTGGGDSKVDIETYPVAPEIVERWWIGSPSAGAERWAFAISAKKQWKPKLKSDVDKILATERDYKRIYFFTNQFVSDKERANQEDTWTDC</sequence>
<organism evidence="1">
    <name type="scientific">Candidatus Kentrum sp. FW</name>
    <dbReference type="NCBI Taxonomy" id="2126338"/>
    <lineage>
        <taxon>Bacteria</taxon>
        <taxon>Pseudomonadati</taxon>
        <taxon>Pseudomonadota</taxon>
        <taxon>Gammaproteobacteria</taxon>
        <taxon>Candidatus Kentrum</taxon>
    </lineage>
</organism>
<proteinExistence type="predicted"/>
<evidence type="ECO:0000313" key="1">
    <source>
        <dbReference type="EMBL" id="VFJ59732.1"/>
    </source>
</evidence>